<dbReference type="PANTHER" id="PTHR33214:SF51">
    <property type="entry name" value="BIFUNCTIONAL INHIBITOR_PLANT LIPID TRANSFER PROTEIN_SEED STORAGE HELICAL DOMAIN-CONTAINING PROTEIN"/>
    <property type="match status" value="1"/>
</dbReference>
<feature type="chain" id="PRO_5044711437" description="Bifunctional inhibitor/plant lipid transfer protein/seed storage helical domain-containing protein" evidence="3">
    <location>
        <begin position="28"/>
        <end position="101"/>
    </location>
</feature>
<dbReference type="InterPro" id="IPR033872">
    <property type="entry name" value="nsLTP2"/>
</dbReference>
<accession>A0AAP0DE98</accession>
<evidence type="ECO:0000313" key="5">
    <source>
        <dbReference type="EMBL" id="KAK9071400.1"/>
    </source>
</evidence>
<evidence type="ECO:0000259" key="4">
    <source>
        <dbReference type="SMART" id="SM00499"/>
    </source>
</evidence>
<gene>
    <name evidence="5" type="ORF">SSX86_009969</name>
    <name evidence="6" type="ORF">SSX86_009974</name>
</gene>
<dbReference type="InterPro" id="IPR016140">
    <property type="entry name" value="Bifunc_inhib/LTP/seed_store"/>
</dbReference>
<dbReference type="PANTHER" id="PTHR33214">
    <property type="entry name" value="BIFUNCTIONAL INHIBITOR/LIPID-TRANSFER PROTEIN/SEED STORAGE 2S ALBUMIN SUPERFAMILY PROTEIN"/>
    <property type="match status" value="1"/>
</dbReference>
<name>A0AAP0DE98_9ASTR</name>
<keyword evidence="2" id="KW-0446">Lipid-binding</keyword>
<dbReference type="EMBL" id="JBCNJP010000011">
    <property type="protein sequence ID" value="KAK9071405.1"/>
    <property type="molecule type" value="Genomic_DNA"/>
</dbReference>
<dbReference type="Proteomes" id="UP001408789">
    <property type="component" value="Unassembled WGS sequence"/>
</dbReference>
<evidence type="ECO:0000256" key="1">
    <source>
        <dbReference type="ARBA" id="ARBA00022448"/>
    </source>
</evidence>
<feature type="domain" description="Bifunctional inhibitor/plant lipid transfer protein/seed storage helical" evidence="4">
    <location>
        <begin position="34"/>
        <end position="99"/>
    </location>
</feature>
<dbReference type="InterPro" id="IPR036312">
    <property type="entry name" value="Bifun_inhib/LTP/seed_sf"/>
</dbReference>
<protein>
    <recommendedName>
        <fullName evidence="4">Bifunctional inhibitor/plant lipid transfer protein/seed storage helical domain-containing protein</fullName>
    </recommendedName>
</protein>
<dbReference type="CDD" id="cd01959">
    <property type="entry name" value="nsLTP2"/>
    <property type="match status" value="1"/>
</dbReference>
<evidence type="ECO:0000313" key="7">
    <source>
        <dbReference type="Proteomes" id="UP001408789"/>
    </source>
</evidence>
<feature type="signal peptide" evidence="3">
    <location>
        <begin position="1"/>
        <end position="27"/>
    </location>
</feature>
<keyword evidence="3" id="KW-0732">Signal</keyword>
<keyword evidence="7" id="KW-1185">Reference proteome</keyword>
<dbReference type="GO" id="GO:0006869">
    <property type="term" value="P:lipid transport"/>
    <property type="evidence" value="ECO:0007669"/>
    <property type="project" value="InterPro"/>
</dbReference>
<evidence type="ECO:0000256" key="3">
    <source>
        <dbReference type="SAM" id="SignalP"/>
    </source>
</evidence>
<reference evidence="6 7" key="1">
    <citation type="submission" date="2024-04" db="EMBL/GenBank/DDBJ databases">
        <title>The reference genome of an endangered Asteraceae, Deinandra increscens subsp. villosa, native to the Central Coast of California.</title>
        <authorList>
            <person name="Guilliams M."/>
            <person name="Hasenstab-Lehman K."/>
            <person name="Meyer R."/>
            <person name="Mcevoy S."/>
        </authorList>
    </citation>
    <scope>NUCLEOTIDE SEQUENCE [LARGE SCALE GENOMIC DNA]</scope>
    <source>
        <tissue evidence="6">Leaf</tissue>
    </source>
</reference>
<proteinExistence type="predicted"/>
<dbReference type="Pfam" id="PF00234">
    <property type="entry name" value="Tryp_alpha_amyl"/>
    <property type="match status" value="1"/>
</dbReference>
<dbReference type="Gene3D" id="1.10.110.10">
    <property type="entry name" value="Plant lipid-transfer and hydrophobic proteins"/>
    <property type="match status" value="1"/>
</dbReference>
<dbReference type="EMBL" id="JBCNJP010000011">
    <property type="protein sequence ID" value="KAK9071400.1"/>
    <property type="molecule type" value="Genomic_DNA"/>
</dbReference>
<sequence length="101" mass="11110">MKFSKVFALPLLFVVVLLAVIVTQTEAVEEAVACDPRQLMPCMSSIMHGTPPPALCCSKLKQQKPCMCGYIKNPKFAKYVKSPNAKKVAKACHVKTPKCKK</sequence>
<evidence type="ECO:0000256" key="2">
    <source>
        <dbReference type="ARBA" id="ARBA00023121"/>
    </source>
</evidence>
<dbReference type="GO" id="GO:0008289">
    <property type="term" value="F:lipid binding"/>
    <property type="evidence" value="ECO:0007669"/>
    <property type="project" value="UniProtKB-KW"/>
</dbReference>
<dbReference type="AlphaFoldDB" id="A0AAP0DE98"/>
<evidence type="ECO:0000313" key="6">
    <source>
        <dbReference type="EMBL" id="KAK9071405.1"/>
    </source>
</evidence>
<comment type="caution">
    <text evidence="6">The sequence shown here is derived from an EMBL/GenBank/DDBJ whole genome shotgun (WGS) entry which is preliminary data.</text>
</comment>
<dbReference type="SUPFAM" id="SSF47699">
    <property type="entry name" value="Bifunctional inhibitor/lipid-transfer protein/seed storage 2S albumin"/>
    <property type="match status" value="1"/>
</dbReference>
<dbReference type="SMART" id="SM00499">
    <property type="entry name" value="AAI"/>
    <property type="match status" value="1"/>
</dbReference>
<keyword evidence="1" id="KW-0813">Transport</keyword>
<organism evidence="6 7">
    <name type="scientific">Deinandra increscens subsp. villosa</name>
    <dbReference type="NCBI Taxonomy" id="3103831"/>
    <lineage>
        <taxon>Eukaryota</taxon>
        <taxon>Viridiplantae</taxon>
        <taxon>Streptophyta</taxon>
        <taxon>Embryophyta</taxon>
        <taxon>Tracheophyta</taxon>
        <taxon>Spermatophyta</taxon>
        <taxon>Magnoliopsida</taxon>
        <taxon>eudicotyledons</taxon>
        <taxon>Gunneridae</taxon>
        <taxon>Pentapetalae</taxon>
        <taxon>asterids</taxon>
        <taxon>campanulids</taxon>
        <taxon>Asterales</taxon>
        <taxon>Asteraceae</taxon>
        <taxon>Asteroideae</taxon>
        <taxon>Heliantheae alliance</taxon>
        <taxon>Madieae</taxon>
        <taxon>Madiinae</taxon>
        <taxon>Deinandra</taxon>
    </lineage>
</organism>